<dbReference type="RefSeq" id="WP_018596662.1">
    <property type="nucleotide sequence ID" value="NZ_CABLBP010000031.1"/>
</dbReference>
<reference evidence="1 2" key="1">
    <citation type="submission" date="2019-04" db="EMBL/GenBank/DDBJ databases">
        <authorList>
            <person name="Schori C."/>
            <person name="Ahrens C."/>
        </authorList>
    </citation>
    <scope>NUCLEOTIDE SEQUENCE [LARGE SCALE GENOMIC DNA]</scope>
    <source>
        <strain evidence="1 2">DSM 2950</strain>
    </source>
</reference>
<dbReference type="AlphaFoldDB" id="A0A7G5N1B0"/>
<organism evidence="1 2">
    <name type="scientific">Blautia producta</name>
    <dbReference type="NCBI Taxonomy" id="33035"/>
    <lineage>
        <taxon>Bacteria</taxon>
        <taxon>Bacillati</taxon>
        <taxon>Bacillota</taxon>
        <taxon>Clostridia</taxon>
        <taxon>Lachnospirales</taxon>
        <taxon>Lachnospiraceae</taxon>
        <taxon>Blautia</taxon>
    </lineage>
</organism>
<dbReference type="EMBL" id="CP039126">
    <property type="protein sequence ID" value="QMW80653.1"/>
    <property type="molecule type" value="Genomic_DNA"/>
</dbReference>
<evidence type="ECO:0000313" key="1">
    <source>
        <dbReference type="EMBL" id="QMW80653.1"/>
    </source>
</evidence>
<name>A0A7G5N1B0_9FIRM</name>
<protein>
    <recommendedName>
        <fullName evidence="3">Phage tail protein</fullName>
    </recommendedName>
</protein>
<dbReference type="InterPro" id="IPR046557">
    <property type="entry name" value="DUF6711"/>
</dbReference>
<gene>
    <name evidence="1" type="ORF">E5259_25425</name>
</gene>
<proteinExistence type="predicted"/>
<evidence type="ECO:0000313" key="2">
    <source>
        <dbReference type="Proteomes" id="UP000515789"/>
    </source>
</evidence>
<sequence length="118" mass="13432">MAMIWADGVLIKTPSVFSWGLNDVSAADAGRTDDALMHKNRIAQKRKISLAWNNPTKEETASILQAFNPEYVKVTYPDAMSGKYETREFYRSDPVAPMKVWTVGNKRYAQLSFDIIER</sequence>
<accession>A0A7G5N1B0</accession>
<dbReference type="GeneID" id="75053875"/>
<evidence type="ECO:0008006" key="3">
    <source>
        <dbReference type="Google" id="ProtNLM"/>
    </source>
</evidence>
<dbReference type="Proteomes" id="UP000515789">
    <property type="component" value="Chromosome"/>
</dbReference>
<dbReference type="Pfam" id="PF20458">
    <property type="entry name" value="DUF6711"/>
    <property type="match status" value="1"/>
</dbReference>